<gene>
    <name evidence="7" type="ORF">DB88DRAFT_479390</name>
</gene>
<dbReference type="InterPro" id="IPR013087">
    <property type="entry name" value="Znf_C2H2_type"/>
</dbReference>
<dbReference type="PROSITE" id="PS00028">
    <property type="entry name" value="ZINC_FINGER_C2H2_1"/>
    <property type="match status" value="1"/>
</dbReference>
<dbReference type="PANTHER" id="PTHR45986">
    <property type="entry name" value="ZINC FINGER MATRIN-TYPE PROTEIN 2"/>
    <property type="match status" value="1"/>
</dbReference>
<feature type="domain" description="C2H2-type" evidence="6">
    <location>
        <begin position="100"/>
        <end position="122"/>
    </location>
</feature>
<dbReference type="GO" id="GO:0003676">
    <property type="term" value="F:nucleic acid binding"/>
    <property type="evidence" value="ECO:0007669"/>
    <property type="project" value="InterPro"/>
</dbReference>
<feature type="compositionally biased region" description="Basic and acidic residues" evidence="5">
    <location>
        <begin position="53"/>
        <end position="63"/>
    </location>
</feature>
<evidence type="ECO:0000259" key="6">
    <source>
        <dbReference type="PROSITE" id="PS00028"/>
    </source>
</evidence>
<feature type="compositionally biased region" description="Basic residues" evidence="5">
    <location>
        <begin position="178"/>
        <end position="189"/>
    </location>
</feature>
<organism evidence="7 8">
    <name type="scientific">Papiliotrema laurentii</name>
    <name type="common">Cryptococcus laurentii</name>
    <dbReference type="NCBI Taxonomy" id="5418"/>
    <lineage>
        <taxon>Eukaryota</taxon>
        <taxon>Fungi</taxon>
        <taxon>Dikarya</taxon>
        <taxon>Basidiomycota</taxon>
        <taxon>Agaricomycotina</taxon>
        <taxon>Tremellomycetes</taxon>
        <taxon>Tremellales</taxon>
        <taxon>Rhynchogastremaceae</taxon>
        <taxon>Papiliotrema</taxon>
    </lineage>
</organism>
<comment type="caution">
    <text evidence="7">The sequence shown here is derived from an EMBL/GenBank/DDBJ whole genome shotgun (WGS) entry which is preliminary data.</text>
</comment>
<dbReference type="InterPro" id="IPR022755">
    <property type="entry name" value="Znf_C2H2_jaz"/>
</dbReference>
<keyword evidence="3" id="KW-0862">Zinc</keyword>
<dbReference type="InterPro" id="IPR036236">
    <property type="entry name" value="Znf_C2H2_sf"/>
</dbReference>
<evidence type="ECO:0000256" key="4">
    <source>
        <dbReference type="ARBA" id="ARBA00023242"/>
    </source>
</evidence>
<dbReference type="PANTHER" id="PTHR45986:SF1">
    <property type="entry name" value="ZINC FINGER MATRIN-TYPE PROTEIN 2"/>
    <property type="match status" value="1"/>
</dbReference>
<evidence type="ECO:0000256" key="2">
    <source>
        <dbReference type="ARBA" id="ARBA00022771"/>
    </source>
</evidence>
<reference evidence="7" key="1">
    <citation type="submission" date="2023-02" db="EMBL/GenBank/DDBJ databases">
        <title>Identification and recombinant expression of a fungal hydrolase from Papiliotrema laurentii that hydrolyzes apple cutin and clears colloidal polyester polyurethane.</title>
        <authorList>
            <consortium name="DOE Joint Genome Institute"/>
            <person name="Roman V.A."/>
            <person name="Bojanowski C."/>
            <person name="Crable B.R."/>
            <person name="Wagner D.N."/>
            <person name="Hung C.S."/>
            <person name="Nadeau L.J."/>
            <person name="Schratz L."/>
            <person name="Haridas S."/>
            <person name="Pangilinan J."/>
            <person name="Lipzen A."/>
            <person name="Na H."/>
            <person name="Yan M."/>
            <person name="Ng V."/>
            <person name="Grigoriev I.V."/>
            <person name="Spatafora J.W."/>
            <person name="Barlow D."/>
            <person name="Biffinger J."/>
            <person name="Kelley-Loughnane N."/>
            <person name="Varaljay V.A."/>
            <person name="Crookes-Goodson W.J."/>
        </authorList>
    </citation>
    <scope>NUCLEOTIDE SEQUENCE</scope>
    <source>
        <strain evidence="7">5307AH</strain>
    </source>
</reference>
<dbReference type="InterPro" id="IPR003604">
    <property type="entry name" value="Matrin/U1-like-C_Znf_C2H2"/>
</dbReference>
<feature type="region of interest" description="Disordered" evidence="5">
    <location>
        <begin position="170"/>
        <end position="196"/>
    </location>
</feature>
<dbReference type="SUPFAM" id="SSF57667">
    <property type="entry name" value="beta-beta-alpha zinc fingers"/>
    <property type="match status" value="1"/>
</dbReference>
<dbReference type="Pfam" id="PF12171">
    <property type="entry name" value="zf-C2H2_jaz"/>
    <property type="match status" value="1"/>
</dbReference>
<proteinExistence type="predicted"/>
<dbReference type="Proteomes" id="UP001182556">
    <property type="component" value="Unassembled WGS sequence"/>
</dbReference>
<keyword evidence="4" id="KW-0539">Nucleus</keyword>
<keyword evidence="2" id="KW-0863">Zinc-finger</keyword>
<evidence type="ECO:0000313" key="8">
    <source>
        <dbReference type="Proteomes" id="UP001182556"/>
    </source>
</evidence>
<dbReference type="GO" id="GO:0000398">
    <property type="term" value="P:mRNA splicing, via spliceosome"/>
    <property type="evidence" value="ECO:0007669"/>
    <property type="project" value="InterPro"/>
</dbReference>
<name>A0AAD9FX20_PAPLA</name>
<sequence length="249" mass="28184">MSEAKPAAAQPSRKQWDKSEWEAKAKAKDAEYAEKAKAAEDAMAHGKRPKFKNPMDDLPKPTKDLQRRTEDLGLEKGLNKTTLVQISTSGKGPRGPGFYCEMCNRTLKDSLSYLDHLNSRPHLAMLGQTTYVTRSTVSQVRARIAQLRQETANKVTAANFDFQRRLKEVRDAEEAERKRRREEKKRKREERREEEALGRIGVVKRVRVEGSPVAGEAQEAGEVDVEKVQKEHDDMAAMMGFGGFGGKRR</sequence>
<keyword evidence="1" id="KW-0479">Metal-binding</keyword>
<keyword evidence="8" id="KW-1185">Reference proteome</keyword>
<feature type="compositionally biased region" description="Basic and acidic residues" evidence="5">
    <location>
        <begin position="14"/>
        <end position="44"/>
    </location>
</feature>
<dbReference type="AlphaFoldDB" id="A0AAD9FX20"/>
<dbReference type="EMBL" id="JAODAN010000001">
    <property type="protein sequence ID" value="KAK1927825.1"/>
    <property type="molecule type" value="Genomic_DNA"/>
</dbReference>
<evidence type="ECO:0000256" key="1">
    <source>
        <dbReference type="ARBA" id="ARBA00022723"/>
    </source>
</evidence>
<protein>
    <recommendedName>
        <fullName evidence="6">C2H2-type domain-containing protein</fullName>
    </recommendedName>
</protein>
<dbReference type="SMART" id="SM00451">
    <property type="entry name" value="ZnF_U1"/>
    <property type="match status" value="1"/>
</dbReference>
<feature type="region of interest" description="Disordered" evidence="5">
    <location>
        <begin position="1"/>
        <end position="63"/>
    </location>
</feature>
<dbReference type="GO" id="GO:0008270">
    <property type="term" value="F:zinc ion binding"/>
    <property type="evidence" value="ECO:0007669"/>
    <property type="project" value="UniProtKB-KW"/>
</dbReference>
<dbReference type="GO" id="GO:0046540">
    <property type="term" value="C:U4/U6 x U5 tri-snRNP complex"/>
    <property type="evidence" value="ECO:0007669"/>
    <property type="project" value="TreeGrafter"/>
</dbReference>
<evidence type="ECO:0000313" key="7">
    <source>
        <dbReference type="EMBL" id="KAK1927825.1"/>
    </source>
</evidence>
<evidence type="ECO:0000256" key="5">
    <source>
        <dbReference type="SAM" id="MobiDB-lite"/>
    </source>
</evidence>
<accession>A0AAD9FX20</accession>
<dbReference type="GO" id="GO:0005681">
    <property type="term" value="C:spliceosomal complex"/>
    <property type="evidence" value="ECO:0007669"/>
    <property type="project" value="InterPro"/>
</dbReference>
<dbReference type="InterPro" id="IPR040107">
    <property type="entry name" value="Snu23"/>
</dbReference>
<evidence type="ECO:0000256" key="3">
    <source>
        <dbReference type="ARBA" id="ARBA00022833"/>
    </source>
</evidence>